<dbReference type="PRINTS" id="PR00032">
    <property type="entry name" value="HTHARAC"/>
</dbReference>
<dbReference type="InterPro" id="IPR020449">
    <property type="entry name" value="Tscrpt_reg_AraC-type_HTH"/>
</dbReference>
<evidence type="ECO:0000313" key="8">
    <source>
        <dbReference type="Proteomes" id="UP000199695"/>
    </source>
</evidence>
<keyword evidence="1" id="KW-0805">Transcription regulation</keyword>
<sequence length="500" mass="58953">MVKLLIADRDSKEREGLKWLVQAYPIPFGQVHLAGNPDELIRLLEREAPEVLCIELDMIPRSQWEQFKKHAVHFVQRVIGMTAEATFERAMQAIELHAVDLWVKPVSPDRMKRRLTHVYKQMAENRSSFQGSHPPVLAPVSYQTLFLEQKSLNENRSLLLIQPEQAKFVPVLHQFLEEYPFHHRPDLFPLSDAVVCVFPRIYPDDHTFFQQEGHRLLSVWSEHHEVPLALVVCVTDSQQSLHQKYRSAKKALEMRFFRGHQQVIFVGEQVDWLQIDPFLSTEEQREWLQMLSRYDKEGIKAWMHRHFSYRNPPFPEPGLLRIRLTSILAQLRRYMQSHLLDEDPDMEAHYHRVFASILYSPVLFRIVQDMLLFAYDLLVAAEERSLRGNFNIIEQAVQYMETHFYRHDLSLAEVAEYVGRNPSYLSHVLTSQKGTSFREILTGIRLRHACRFLRETPLTVQEIADQTGFKNPNYFSRVFKEHIGCTPRAYRDQKNERKTK</sequence>
<feature type="domain" description="HTH araC/xylS-type" evidence="5">
    <location>
        <begin position="394"/>
        <end position="493"/>
    </location>
</feature>
<dbReference type="GO" id="GO:0000160">
    <property type="term" value="P:phosphorelay signal transduction system"/>
    <property type="evidence" value="ECO:0007669"/>
    <property type="project" value="InterPro"/>
</dbReference>
<feature type="domain" description="Response regulatory" evidence="6">
    <location>
        <begin position="3"/>
        <end position="119"/>
    </location>
</feature>
<dbReference type="SUPFAM" id="SSF52172">
    <property type="entry name" value="CheY-like"/>
    <property type="match status" value="1"/>
</dbReference>
<dbReference type="GO" id="GO:0043565">
    <property type="term" value="F:sequence-specific DNA binding"/>
    <property type="evidence" value="ECO:0007669"/>
    <property type="project" value="InterPro"/>
</dbReference>
<dbReference type="PANTHER" id="PTHR43280">
    <property type="entry name" value="ARAC-FAMILY TRANSCRIPTIONAL REGULATOR"/>
    <property type="match status" value="1"/>
</dbReference>
<proteinExistence type="predicted"/>
<keyword evidence="3" id="KW-0804">Transcription</keyword>
<dbReference type="EMBL" id="FOCQ01000027">
    <property type="protein sequence ID" value="SEN80781.1"/>
    <property type="molecule type" value="Genomic_DNA"/>
</dbReference>
<keyword evidence="2 7" id="KW-0238">DNA-binding</keyword>
<dbReference type="InterPro" id="IPR009057">
    <property type="entry name" value="Homeodomain-like_sf"/>
</dbReference>
<dbReference type="STRING" id="1173111.SAMN05444955_1272"/>
<dbReference type="OrthoDB" id="2563880at2"/>
<comment type="caution">
    <text evidence="4">Lacks conserved residue(s) required for the propagation of feature annotation.</text>
</comment>
<evidence type="ECO:0000256" key="2">
    <source>
        <dbReference type="ARBA" id="ARBA00023125"/>
    </source>
</evidence>
<evidence type="ECO:0000256" key="1">
    <source>
        <dbReference type="ARBA" id="ARBA00023015"/>
    </source>
</evidence>
<evidence type="ECO:0000256" key="4">
    <source>
        <dbReference type="PROSITE-ProRule" id="PRU00169"/>
    </source>
</evidence>
<dbReference type="InterPro" id="IPR018062">
    <property type="entry name" value="HTH_AraC-typ_CS"/>
</dbReference>
<organism evidence="7 8">
    <name type="scientific">Lihuaxuella thermophila</name>
    <dbReference type="NCBI Taxonomy" id="1173111"/>
    <lineage>
        <taxon>Bacteria</taxon>
        <taxon>Bacillati</taxon>
        <taxon>Bacillota</taxon>
        <taxon>Bacilli</taxon>
        <taxon>Bacillales</taxon>
        <taxon>Thermoactinomycetaceae</taxon>
        <taxon>Lihuaxuella</taxon>
    </lineage>
</organism>
<dbReference type="Pfam" id="PF12833">
    <property type="entry name" value="HTH_18"/>
    <property type="match status" value="1"/>
</dbReference>
<dbReference type="PROSITE" id="PS01124">
    <property type="entry name" value="HTH_ARAC_FAMILY_2"/>
    <property type="match status" value="1"/>
</dbReference>
<dbReference type="InterPro" id="IPR001789">
    <property type="entry name" value="Sig_transdc_resp-reg_receiver"/>
</dbReference>
<dbReference type="PROSITE" id="PS00041">
    <property type="entry name" value="HTH_ARAC_FAMILY_1"/>
    <property type="match status" value="1"/>
</dbReference>
<name>A0A1H8JJQ3_9BACL</name>
<evidence type="ECO:0000256" key="3">
    <source>
        <dbReference type="ARBA" id="ARBA00023163"/>
    </source>
</evidence>
<dbReference type="Proteomes" id="UP000199695">
    <property type="component" value="Unassembled WGS sequence"/>
</dbReference>
<evidence type="ECO:0000259" key="5">
    <source>
        <dbReference type="PROSITE" id="PS01124"/>
    </source>
</evidence>
<keyword evidence="8" id="KW-1185">Reference proteome</keyword>
<evidence type="ECO:0000259" key="6">
    <source>
        <dbReference type="PROSITE" id="PS50110"/>
    </source>
</evidence>
<reference evidence="7 8" key="1">
    <citation type="submission" date="2016-10" db="EMBL/GenBank/DDBJ databases">
        <authorList>
            <person name="de Groot N.N."/>
        </authorList>
    </citation>
    <scope>NUCLEOTIDE SEQUENCE [LARGE SCALE GENOMIC DNA]</scope>
    <source>
        <strain evidence="7 8">DSM 46701</strain>
    </source>
</reference>
<dbReference type="InterPro" id="IPR018060">
    <property type="entry name" value="HTH_AraC"/>
</dbReference>
<protein>
    <submittedName>
        <fullName evidence="7">Two-component response regulator, YesN/AraC family, consists of REC and AraC-type DNA-binding domains</fullName>
    </submittedName>
</protein>
<dbReference type="SUPFAM" id="SSF46689">
    <property type="entry name" value="Homeodomain-like"/>
    <property type="match status" value="1"/>
</dbReference>
<accession>A0A1H8JJQ3</accession>
<evidence type="ECO:0000313" key="7">
    <source>
        <dbReference type="EMBL" id="SEN80781.1"/>
    </source>
</evidence>
<dbReference type="Gene3D" id="1.10.10.60">
    <property type="entry name" value="Homeodomain-like"/>
    <property type="match status" value="2"/>
</dbReference>
<dbReference type="PANTHER" id="PTHR43280:SF2">
    <property type="entry name" value="HTH-TYPE TRANSCRIPTIONAL REGULATOR EXSA"/>
    <property type="match status" value="1"/>
</dbReference>
<dbReference type="PROSITE" id="PS50110">
    <property type="entry name" value="RESPONSE_REGULATORY"/>
    <property type="match status" value="1"/>
</dbReference>
<dbReference type="InterPro" id="IPR011006">
    <property type="entry name" value="CheY-like_superfamily"/>
</dbReference>
<dbReference type="SMART" id="SM00342">
    <property type="entry name" value="HTH_ARAC"/>
    <property type="match status" value="1"/>
</dbReference>
<dbReference type="Gene3D" id="3.40.50.2300">
    <property type="match status" value="1"/>
</dbReference>
<dbReference type="AlphaFoldDB" id="A0A1H8JJQ3"/>
<dbReference type="RefSeq" id="WP_089973321.1">
    <property type="nucleotide sequence ID" value="NZ_FOCQ01000027.1"/>
</dbReference>
<dbReference type="GO" id="GO:0003700">
    <property type="term" value="F:DNA-binding transcription factor activity"/>
    <property type="evidence" value="ECO:0007669"/>
    <property type="project" value="InterPro"/>
</dbReference>
<gene>
    <name evidence="7" type="ORF">SAMN05444955_1272</name>
</gene>